<dbReference type="SUPFAM" id="SSF48264">
    <property type="entry name" value="Cytochrome P450"/>
    <property type="match status" value="1"/>
</dbReference>
<evidence type="ECO:0000256" key="6">
    <source>
        <dbReference type="ARBA" id="ARBA00023136"/>
    </source>
</evidence>
<keyword evidence="6" id="KW-0472">Membrane</keyword>
<dbReference type="GO" id="GO:0020037">
    <property type="term" value="F:heme binding"/>
    <property type="evidence" value="ECO:0007669"/>
    <property type="project" value="InterPro"/>
</dbReference>
<feature type="compositionally biased region" description="Basic and acidic residues" evidence="7">
    <location>
        <begin position="1"/>
        <end position="15"/>
    </location>
</feature>
<evidence type="ECO:0000256" key="5">
    <source>
        <dbReference type="ARBA" id="ARBA00023002"/>
    </source>
</evidence>
<dbReference type="GO" id="GO:0005506">
    <property type="term" value="F:iron ion binding"/>
    <property type="evidence" value="ECO:0007669"/>
    <property type="project" value="InterPro"/>
</dbReference>
<proteinExistence type="inferred from homology"/>
<dbReference type="Pfam" id="PF00067">
    <property type="entry name" value="p450"/>
    <property type="match status" value="1"/>
</dbReference>
<keyword evidence="5" id="KW-0560">Oxidoreductase</keyword>
<dbReference type="PANTHER" id="PTHR47956:SF4">
    <property type="entry name" value="CYTOCHROME P450 71A21-RELATED"/>
    <property type="match status" value="1"/>
</dbReference>
<evidence type="ECO:0000256" key="1">
    <source>
        <dbReference type="ARBA" id="ARBA00004167"/>
    </source>
</evidence>
<evidence type="ECO:0000256" key="3">
    <source>
        <dbReference type="ARBA" id="ARBA00022692"/>
    </source>
</evidence>
<accession>A0A6L2MNT4</accession>
<dbReference type="Gene3D" id="1.10.630.10">
    <property type="entry name" value="Cytochrome P450"/>
    <property type="match status" value="1"/>
</dbReference>
<reference evidence="8" key="1">
    <citation type="journal article" date="2019" name="Sci. Rep.">
        <title>Draft genome of Tanacetum cinerariifolium, the natural source of mosquito coil.</title>
        <authorList>
            <person name="Yamashiro T."/>
            <person name="Shiraishi A."/>
            <person name="Satake H."/>
            <person name="Nakayama K."/>
        </authorList>
    </citation>
    <scope>NUCLEOTIDE SEQUENCE</scope>
</reference>
<gene>
    <name evidence="8" type="ORF">Tci_045953</name>
</gene>
<evidence type="ECO:0000256" key="2">
    <source>
        <dbReference type="ARBA" id="ARBA00010617"/>
    </source>
</evidence>
<evidence type="ECO:0000256" key="7">
    <source>
        <dbReference type="SAM" id="MobiDB-lite"/>
    </source>
</evidence>
<dbReference type="InterPro" id="IPR036396">
    <property type="entry name" value="Cyt_P450_sf"/>
</dbReference>
<evidence type="ECO:0000256" key="4">
    <source>
        <dbReference type="ARBA" id="ARBA00022989"/>
    </source>
</evidence>
<protein>
    <submittedName>
        <fullName evidence="8">Uncharacterized protein</fullName>
    </submittedName>
</protein>
<evidence type="ECO:0000313" key="8">
    <source>
        <dbReference type="EMBL" id="GEU73975.1"/>
    </source>
</evidence>
<dbReference type="GO" id="GO:0016020">
    <property type="term" value="C:membrane"/>
    <property type="evidence" value="ECO:0007669"/>
    <property type="project" value="UniProtKB-SubCell"/>
</dbReference>
<sequence length="104" mass="12108">MIENHLVSKKEEERRKIKQKSSRKDMFVSGTVQTFSTIDWALSELKRNSRTMKKAARRESLQLHPPLPLIPRELTQDLNLMGYDIEVGTKVFINTWAIGRDPNL</sequence>
<dbReference type="GO" id="GO:0004497">
    <property type="term" value="F:monooxygenase activity"/>
    <property type="evidence" value="ECO:0007669"/>
    <property type="project" value="InterPro"/>
</dbReference>
<comment type="subcellular location">
    <subcellularLocation>
        <location evidence="1">Membrane</location>
        <topology evidence="1">Single-pass membrane protein</topology>
    </subcellularLocation>
</comment>
<dbReference type="AlphaFoldDB" id="A0A6L2MNT4"/>
<comment type="caution">
    <text evidence="8">The sequence shown here is derived from an EMBL/GenBank/DDBJ whole genome shotgun (WGS) entry which is preliminary data.</text>
</comment>
<dbReference type="InterPro" id="IPR050193">
    <property type="entry name" value="Cytochrome_P450_71"/>
</dbReference>
<keyword evidence="4" id="KW-1133">Transmembrane helix</keyword>
<keyword evidence="3" id="KW-0812">Transmembrane</keyword>
<dbReference type="InterPro" id="IPR001128">
    <property type="entry name" value="Cyt_P450"/>
</dbReference>
<organism evidence="8">
    <name type="scientific">Tanacetum cinerariifolium</name>
    <name type="common">Dalmatian daisy</name>
    <name type="synonym">Chrysanthemum cinerariifolium</name>
    <dbReference type="NCBI Taxonomy" id="118510"/>
    <lineage>
        <taxon>Eukaryota</taxon>
        <taxon>Viridiplantae</taxon>
        <taxon>Streptophyta</taxon>
        <taxon>Embryophyta</taxon>
        <taxon>Tracheophyta</taxon>
        <taxon>Spermatophyta</taxon>
        <taxon>Magnoliopsida</taxon>
        <taxon>eudicotyledons</taxon>
        <taxon>Gunneridae</taxon>
        <taxon>Pentapetalae</taxon>
        <taxon>asterids</taxon>
        <taxon>campanulids</taxon>
        <taxon>Asterales</taxon>
        <taxon>Asteraceae</taxon>
        <taxon>Asteroideae</taxon>
        <taxon>Anthemideae</taxon>
        <taxon>Anthemidinae</taxon>
        <taxon>Tanacetum</taxon>
    </lineage>
</organism>
<comment type="similarity">
    <text evidence="2">Belongs to the cytochrome P450 family.</text>
</comment>
<name>A0A6L2MNT4_TANCI</name>
<dbReference type="PANTHER" id="PTHR47956">
    <property type="entry name" value="CYTOCHROME P450 71B11-RELATED"/>
    <property type="match status" value="1"/>
</dbReference>
<dbReference type="GO" id="GO:0016705">
    <property type="term" value="F:oxidoreductase activity, acting on paired donors, with incorporation or reduction of molecular oxygen"/>
    <property type="evidence" value="ECO:0007669"/>
    <property type="project" value="InterPro"/>
</dbReference>
<dbReference type="EMBL" id="BKCJ010006793">
    <property type="protein sequence ID" value="GEU73975.1"/>
    <property type="molecule type" value="Genomic_DNA"/>
</dbReference>
<feature type="region of interest" description="Disordered" evidence="7">
    <location>
        <begin position="1"/>
        <end position="23"/>
    </location>
</feature>